<dbReference type="CDD" id="cd10150">
    <property type="entry name" value="CobN_like"/>
    <property type="match status" value="1"/>
</dbReference>
<evidence type="ECO:0000256" key="1">
    <source>
        <dbReference type="SAM" id="MobiDB-lite"/>
    </source>
</evidence>
<dbReference type="HOGENOM" id="CLU_002017_4_1_2"/>
<dbReference type="Proteomes" id="UP000006622">
    <property type="component" value="Chromosome"/>
</dbReference>
<dbReference type="GO" id="GO:0051116">
    <property type="term" value="F:cobaltochelatase activity"/>
    <property type="evidence" value="ECO:0007669"/>
    <property type="project" value="UniProtKB-EC"/>
</dbReference>
<dbReference type="InterPro" id="IPR003672">
    <property type="entry name" value="CobN/Mg_chltase"/>
</dbReference>
<feature type="transmembrane region" description="Helical" evidence="2">
    <location>
        <begin position="1513"/>
        <end position="1530"/>
    </location>
</feature>
<gene>
    <name evidence="4" type="ordered locus">Mzhil_0957</name>
</gene>
<dbReference type="OrthoDB" id="192131at2157"/>
<keyword evidence="2" id="KW-1133">Transmembrane helix</keyword>
<dbReference type="Pfam" id="PF02514">
    <property type="entry name" value="CobN-Mg_chel"/>
    <property type="match status" value="1"/>
</dbReference>
<feature type="domain" description="CobN/magnesium chelatase" evidence="3">
    <location>
        <begin position="281"/>
        <end position="1367"/>
    </location>
</feature>
<evidence type="ECO:0000313" key="5">
    <source>
        <dbReference type="Proteomes" id="UP000006622"/>
    </source>
</evidence>
<keyword evidence="4" id="KW-0436">Ligase</keyword>
<dbReference type="GeneID" id="10822579"/>
<organism evidence="4 5">
    <name type="scientific">Methanosalsum zhilinae (strain DSM 4017 / NBRC 107636 / OCM 62 / WeN5)</name>
    <name type="common">Methanohalophilus zhilinae</name>
    <dbReference type="NCBI Taxonomy" id="679901"/>
    <lineage>
        <taxon>Archaea</taxon>
        <taxon>Methanobacteriati</taxon>
        <taxon>Methanobacteriota</taxon>
        <taxon>Stenosarchaea group</taxon>
        <taxon>Methanomicrobia</taxon>
        <taxon>Methanosarcinales</taxon>
        <taxon>Methanosarcinaceae</taxon>
        <taxon>Methanosalsum</taxon>
    </lineage>
</organism>
<dbReference type="PANTHER" id="PTHR44119">
    <property type="entry name" value="MAGNESIUM-CHELATASE SUBUNIT CHLH, CHLOROPLASTIC"/>
    <property type="match status" value="1"/>
</dbReference>
<keyword evidence="2" id="KW-0472">Membrane</keyword>
<dbReference type="STRING" id="679901.Mzhil_0957"/>
<keyword evidence="5" id="KW-1185">Reference proteome</keyword>
<dbReference type="EC" id="6.6.1.2" evidence="4"/>
<proteinExistence type="predicted"/>
<name>F7XLJ7_METZD</name>
<protein>
    <submittedName>
        <fullName evidence="4">Cobaltochelatase</fullName>
        <ecNumber evidence="4">6.6.1.2</ecNumber>
    </submittedName>
</protein>
<keyword evidence="2" id="KW-0812">Transmembrane</keyword>
<feature type="region of interest" description="Disordered" evidence="1">
    <location>
        <begin position="1425"/>
        <end position="1463"/>
    </location>
</feature>
<dbReference type="RefSeq" id="WP_013898255.1">
    <property type="nucleotide sequence ID" value="NC_015676.1"/>
</dbReference>
<evidence type="ECO:0000313" key="4">
    <source>
        <dbReference type="EMBL" id="AEH60816.1"/>
    </source>
</evidence>
<dbReference type="KEGG" id="mzh:Mzhil_0957"/>
<dbReference type="PANTHER" id="PTHR44119:SF4">
    <property type="entry name" value="AEROBIC COBALTOCHELATASE SUBUNIT COBN"/>
    <property type="match status" value="1"/>
</dbReference>
<evidence type="ECO:0000256" key="2">
    <source>
        <dbReference type="SAM" id="Phobius"/>
    </source>
</evidence>
<accession>F7XLJ7</accession>
<dbReference type="EMBL" id="CP002101">
    <property type="protein sequence ID" value="AEH60816.1"/>
    <property type="molecule type" value="Genomic_DNA"/>
</dbReference>
<evidence type="ECO:0000259" key="3">
    <source>
        <dbReference type="Pfam" id="PF02514"/>
    </source>
</evidence>
<sequence precursor="true">MQRRNSTLILLSVLLALLAMPVVSAQETVKDEYLFILGTDTNKQAIENVASNQNISDKINLTIFSKADSIPSDLNFSNYSIIFLESQEENILDSWELDLINATENNNSVIGYNLSSNFTANNIDLYTEEYTDIERYWTQGGDSNIKNMLMFMGQKFSDLWIGEDIPEPEIIQQKINITYIINSDTNRHFMKNVINDRRVIAERFNIVVVSSSEAVNTIDDLTDQDIIILYMVGHQDYHEGGLKSLLQDAKAAGVEIGQFAGAGDAEQTFVIDDEPYNIMKEYQRNNGFANMENWIRFTGNMIKKAYIEYSLPAPPAIPQHGLYHPDAFPLIFDNSAEYFEWYDQQGYYDSTSPTIGIVVGTLASDEIDWKTEDTMIRYLESKEMNVILGSARAFSHDVDYFVKDNETIVDVLISTKMFYLNFDYATSVSYLEEYNVPILKGVKDYNLCPEGYNASVRGISDSTTLASQIIQPEIEGLTDYIWIAGRTQDPVTERWYYEPIMEQVEWLCDRAINWAKLRHMDNSDKKVSIIYYNYGGGKADIGASYLNVPASLPLLLENMQLNSYTVSEPIPNGSELIEMLKANRNVGNWAPGELEKVVSEGSVVLVPKNDYLVWYNELPESVRAEVEATWGEAPGELMVYEDSFVIPITEFGNVILVPQPMRGWHSDKSILYHDKSIPPTHQYLATYFWINNVFEADAIIHFGTHGTQEWLPGKETGLWKYDYPSIMVANTPVIYPYIVDNVGEGTQSKRRGNAVIIDHLIPPVSNAGFYGDLATIHDRVHSYEDAVAANNTALADSYRETVTEYYEILGFDTDLGVSVDELRNMDNSEFESFAKGELHDYLHRIGYSLMPMGLHIFGTPPEDMRLVTTVKAMLGNDFISNIEYHVDSNITCSEDRENQAHVYADAMLNETLLNFTSVDDAQQKVIGTVDQSITDNLDLGNTYAENLKLATQEITNTLRALNGEYISPGPGNDPIRNPAAIPTGKNFYSFDQRAIPDPETSALGAALAEDMLNDYKAKHGEYPRNVGFILWSVETMRHQGLMEAQIHALLGVEPVRQWGRLAGFEVIPLEDMTHPRIDVTVMPSGLYRDSYPYQLEMIDEAIRMVAALNESAENNYVRAHSLEIEQALLDAGFDPADAEYLSKARIFSEAPGSYGTGLSEAIDASDTWDNENELADLFISKMSNIYGKEIWGDSYESILRLNLMNVDSAIHSRSSNLYGHFDNDDVFSYLGGLGLAVRSVTGSNPEMYIAELQNPNDLRIATLRESMRTELRARYFNPQWVEGMMEHDYAGAREFMKFTEHMWGWNVVTPDLISDSDWNEIYDIYVEDKYDLGVNEFFKDANPHAYQSMTGRMLETARKEYWNADSEILNQLVKEYVESVVNNGVTCCHHTCGNPSLDSYVQGLMSVPGVVSDDLASEYQRIMQEATHREPSSADIGETSRRSSSSSSDLATPTIRDHSQTNHTIVKDIGYGTEGEQPQAPSSDYVEGYEMETRSAEDKADSGFAPSFSSSEIIGAIIVLMAVIAIYVGFRRKI</sequence>
<reference evidence="4" key="1">
    <citation type="submission" date="2010-07" db="EMBL/GenBank/DDBJ databases">
        <title>The complete genome of Methanosalsum zhilinae DSM 4017.</title>
        <authorList>
            <consortium name="US DOE Joint Genome Institute (JGI-PGF)"/>
            <person name="Lucas S."/>
            <person name="Copeland A."/>
            <person name="Lapidus A."/>
            <person name="Glavina del Rio T."/>
            <person name="Dalin E."/>
            <person name="Tice H."/>
            <person name="Bruce D."/>
            <person name="Goodwin L."/>
            <person name="Pitluck S."/>
            <person name="Kyrpides N."/>
            <person name="Mavromatis K."/>
            <person name="Ovchinnikova G."/>
            <person name="Daligault H."/>
            <person name="Detter J.C."/>
            <person name="Han C."/>
            <person name="Tapia R."/>
            <person name="Larimer F."/>
            <person name="Land M."/>
            <person name="Hauser L."/>
            <person name="Markowitz V."/>
            <person name="Cheng J.-F."/>
            <person name="Hugenholtz P."/>
            <person name="Woyke T."/>
            <person name="Wu D."/>
            <person name="Spring S."/>
            <person name="Schueler E."/>
            <person name="Brambilla E."/>
            <person name="Klenk H.-P."/>
            <person name="Eisen J.A."/>
        </authorList>
    </citation>
    <scope>NUCLEOTIDE SEQUENCE</scope>
    <source>
        <strain evidence="4">DSM 4017</strain>
    </source>
</reference>